<proteinExistence type="predicted"/>
<keyword evidence="3" id="KW-1185">Reference proteome</keyword>
<name>A0ABS7DIQ1_9GAMM</name>
<keyword evidence="2" id="KW-0808">Transferase</keyword>
<feature type="domain" description="Polysaccharide pyruvyl transferase" evidence="1">
    <location>
        <begin position="16"/>
        <end position="303"/>
    </location>
</feature>
<dbReference type="Pfam" id="PF04230">
    <property type="entry name" value="PS_pyruv_trans"/>
    <property type="match status" value="1"/>
</dbReference>
<dbReference type="InterPro" id="IPR007345">
    <property type="entry name" value="Polysacch_pyruvyl_Trfase"/>
</dbReference>
<gene>
    <name evidence="2" type="ORF">J5V48_09300</name>
</gene>
<evidence type="ECO:0000313" key="2">
    <source>
        <dbReference type="EMBL" id="MBW7571088.1"/>
    </source>
</evidence>
<comment type="caution">
    <text evidence="2">The sequence shown here is derived from an EMBL/GenBank/DDBJ whole genome shotgun (WGS) entry which is preliminary data.</text>
</comment>
<sequence length="368" mass="43860">MKNYDVGILTFWNVPNYGTFAQAYALQKILDYFYPNKEVKQISHLDKKHYDFYFNLKSYYKSFPKWKRTYWKGFFLKNSDFIERKKHIFFEAYDRIPHTEEISNKNYREFKFDTVFLGSDIIWDFSLEPFNQDPMLFGGNINARSINSYAASFGTIKLGMDIPKYVLTLVDKMNHISVRDENSANIVEHITGKKPAVVLDPVWIWNFNNDREILNPYEEDAYILIYGQDFTDGFIRNLVKYAKKHKLKTIALDCNNDRYNWCDKLIKQENLDPMLWIGYFKSAKIIATSTFHGITFGLLFNKKIAFCKTNFIIAKIGKMLKQLKIYDIFNDADNVEYMFDYDWDYSFINSYIVHERKKSIEFLKKSCE</sequence>
<dbReference type="GO" id="GO:0016740">
    <property type="term" value="F:transferase activity"/>
    <property type="evidence" value="ECO:0007669"/>
    <property type="project" value="UniProtKB-KW"/>
</dbReference>
<organism evidence="2 3">
    <name type="scientific">Succinivibrio faecicola</name>
    <dbReference type="NCBI Taxonomy" id="2820300"/>
    <lineage>
        <taxon>Bacteria</taxon>
        <taxon>Pseudomonadati</taxon>
        <taxon>Pseudomonadota</taxon>
        <taxon>Gammaproteobacteria</taxon>
        <taxon>Aeromonadales</taxon>
        <taxon>Succinivibrionaceae</taxon>
        <taxon>Succinivibrio</taxon>
    </lineage>
</organism>
<protein>
    <submittedName>
        <fullName evidence="2">Polysaccharide pyruvyl transferase family protein</fullName>
    </submittedName>
</protein>
<dbReference type="EMBL" id="JAGFNY010000051">
    <property type="protein sequence ID" value="MBW7571088.1"/>
    <property type="molecule type" value="Genomic_DNA"/>
</dbReference>
<accession>A0ABS7DIQ1</accession>
<dbReference type="Proteomes" id="UP000731465">
    <property type="component" value="Unassembled WGS sequence"/>
</dbReference>
<evidence type="ECO:0000259" key="1">
    <source>
        <dbReference type="Pfam" id="PF04230"/>
    </source>
</evidence>
<reference evidence="2 3" key="1">
    <citation type="submission" date="2021-03" db="EMBL/GenBank/DDBJ databases">
        <title>Succinivibrio sp. nov. isolated from feces of cow.</title>
        <authorList>
            <person name="Choi J.-Y."/>
        </authorList>
    </citation>
    <scope>NUCLEOTIDE SEQUENCE [LARGE SCALE GENOMIC DNA]</scope>
    <source>
        <strain evidence="2 3">AGMB01872</strain>
    </source>
</reference>
<evidence type="ECO:0000313" key="3">
    <source>
        <dbReference type="Proteomes" id="UP000731465"/>
    </source>
</evidence>
<dbReference type="RefSeq" id="WP_219938311.1">
    <property type="nucleotide sequence ID" value="NZ_JAGFNY010000051.1"/>
</dbReference>